<reference evidence="1 2" key="1">
    <citation type="journal article" date="2013" name="PLoS ONE">
        <title>Identification and characterization of three novel lipases belonging to families II and V from Anaerovibrio lipolyticus 5ST.</title>
        <authorList>
            <person name="Prive F."/>
            <person name="Kaderbhai N.N."/>
            <person name="Girdwood S."/>
            <person name="Worgan H.J."/>
            <person name="Pinloche E."/>
            <person name="Scollan N.D."/>
            <person name="Huws S.A."/>
            <person name="Newbold C.J."/>
        </authorList>
    </citation>
    <scope>NUCLEOTIDE SEQUENCE [LARGE SCALE GENOMIC DNA]</scope>
    <source>
        <strain evidence="1 2">5S</strain>
    </source>
</reference>
<protein>
    <submittedName>
        <fullName evidence="1">Uncharacterized protein</fullName>
    </submittedName>
</protein>
<dbReference type="STRING" id="82374.NZ47_09540"/>
<dbReference type="EMBL" id="JSCE01000183">
    <property type="protein sequence ID" value="KHM51615.1"/>
    <property type="molecule type" value="Genomic_DNA"/>
</dbReference>
<evidence type="ECO:0000313" key="1">
    <source>
        <dbReference type="EMBL" id="KHM51615.1"/>
    </source>
</evidence>
<organism evidence="1 2">
    <name type="scientific">Anaerovibrio lipolyticus</name>
    <dbReference type="NCBI Taxonomy" id="82374"/>
    <lineage>
        <taxon>Bacteria</taxon>
        <taxon>Bacillati</taxon>
        <taxon>Bacillota</taxon>
        <taxon>Negativicutes</taxon>
        <taxon>Selenomonadales</taxon>
        <taxon>Selenomonadaceae</taxon>
        <taxon>Anaerovibrio</taxon>
    </lineage>
</organism>
<comment type="caution">
    <text evidence="1">The sequence shown here is derived from an EMBL/GenBank/DDBJ whole genome shotgun (WGS) entry which is preliminary data.</text>
</comment>
<proteinExistence type="predicted"/>
<sequence>MSVKVINTITTYWEDCFKVCVRECGDCLIKVGYERYLYTAHLSLEELKSLISVLQTAQYTMEQGKKNV</sequence>
<accession>A0A0B2JTE5</accession>
<keyword evidence="2" id="KW-1185">Reference proteome</keyword>
<gene>
    <name evidence="1" type="ORF">NZ47_09540</name>
</gene>
<dbReference type="Proteomes" id="UP000030993">
    <property type="component" value="Unassembled WGS sequence"/>
</dbReference>
<evidence type="ECO:0000313" key="2">
    <source>
        <dbReference type="Proteomes" id="UP000030993"/>
    </source>
</evidence>
<name>A0A0B2JTE5_9FIRM</name>
<dbReference type="RefSeq" id="WP_039209766.1">
    <property type="nucleotide sequence ID" value="NZ_JSCE01000183.1"/>
</dbReference>
<dbReference type="AlphaFoldDB" id="A0A0B2JTE5"/>